<dbReference type="Proteomes" id="UP000281915">
    <property type="component" value="Unassembled WGS sequence"/>
</dbReference>
<name>A0A3M8C954_9BACL</name>
<reference evidence="2 3" key="1">
    <citation type="submission" date="2018-10" db="EMBL/GenBank/DDBJ databases">
        <title>Phylogenomics of Brevibacillus.</title>
        <authorList>
            <person name="Dunlap C."/>
        </authorList>
    </citation>
    <scope>NUCLEOTIDE SEQUENCE [LARGE SCALE GENOMIC DNA]</scope>
    <source>
        <strain evidence="2 3">JCM 15085</strain>
    </source>
</reference>
<evidence type="ECO:0000313" key="3">
    <source>
        <dbReference type="Proteomes" id="UP000281915"/>
    </source>
</evidence>
<comment type="caution">
    <text evidence="2">The sequence shown here is derived from an EMBL/GenBank/DDBJ whole genome shotgun (WGS) entry which is preliminary data.</text>
</comment>
<dbReference type="InterPro" id="IPR029030">
    <property type="entry name" value="Caspase-like_dom_sf"/>
</dbReference>
<evidence type="ECO:0000313" key="2">
    <source>
        <dbReference type="EMBL" id="RNB72198.1"/>
    </source>
</evidence>
<protein>
    <submittedName>
        <fullName evidence="2">Caspase family protein</fullName>
    </submittedName>
</protein>
<dbReference type="PANTHER" id="PTHR22576:SF37">
    <property type="entry name" value="MUCOSA-ASSOCIATED LYMPHOID TISSUE LYMPHOMA TRANSLOCATION PROTEIN 1"/>
    <property type="match status" value="1"/>
</dbReference>
<dbReference type="SUPFAM" id="SSF52129">
    <property type="entry name" value="Caspase-like"/>
    <property type="match status" value="1"/>
</dbReference>
<proteinExistence type="predicted"/>
<dbReference type="GO" id="GO:0006508">
    <property type="term" value="P:proteolysis"/>
    <property type="evidence" value="ECO:0007669"/>
    <property type="project" value="InterPro"/>
</dbReference>
<evidence type="ECO:0000259" key="1">
    <source>
        <dbReference type="Pfam" id="PF00656"/>
    </source>
</evidence>
<dbReference type="Pfam" id="PF00656">
    <property type="entry name" value="Peptidase_C14"/>
    <property type="match status" value="1"/>
</dbReference>
<dbReference type="EMBL" id="RHHT01000062">
    <property type="protein sequence ID" value="RNB72198.1"/>
    <property type="molecule type" value="Genomic_DNA"/>
</dbReference>
<dbReference type="InterPro" id="IPR011600">
    <property type="entry name" value="Pept_C14_caspase"/>
</dbReference>
<organism evidence="2 3">
    <name type="scientific">Brevibacillus panacihumi</name>
    <dbReference type="NCBI Taxonomy" id="497735"/>
    <lineage>
        <taxon>Bacteria</taxon>
        <taxon>Bacillati</taxon>
        <taxon>Bacillota</taxon>
        <taxon>Bacilli</taxon>
        <taxon>Bacillales</taxon>
        <taxon>Paenibacillaceae</taxon>
        <taxon>Brevibacillus</taxon>
    </lineage>
</organism>
<dbReference type="AlphaFoldDB" id="A0A3M8C954"/>
<dbReference type="RefSeq" id="WP_122915263.1">
    <property type="nucleotide sequence ID" value="NZ_RHHT01000062.1"/>
</dbReference>
<dbReference type="GO" id="GO:0004197">
    <property type="term" value="F:cysteine-type endopeptidase activity"/>
    <property type="evidence" value="ECO:0007669"/>
    <property type="project" value="InterPro"/>
</dbReference>
<dbReference type="PANTHER" id="PTHR22576">
    <property type="entry name" value="MUCOSA ASSOCIATED LYMPHOID TISSUE LYMPHOMA TRANSLOCATION PROTEIN 1/PARACASPASE"/>
    <property type="match status" value="1"/>
</dbReference>
<feature type="domain" description="Peptidase C14 caspase" evidence="1">
    <location>
        <begin position="5"/>
        <end position="225"/>
    </location>
</feature>
<sequence length="511" mass="58913">MSNVKALVVGISNYYIGATNLPFCMNDVVEMKQALQSGLKLENDDIFILGELGDVKTDDFISALSDITNSTGINDYLLFYFSGHGTKIDNQHFLVFSDGIISTQEIIDYFERSSVKGKVVFLDCCYSGHFSISGTSTFSIEETVGDFAGRGYAVFSSSNSVQVSYGHPDKPISVFTSFLCDALKDKHIIKQGRVSLYDIQKLVRLYLEVWNLRNPDRQQHPIFRANMGGTVYFEVQDYVPFYTSRIYGEYDKYIIYNVEPLHVGMTKRYAVKAIMKEPLSLEEIGMVSLEITHKVKTAEVYDNAIAQNRFSGKIANIIWVYFGRDESDIVKNNYVCNTTWVDDNQDKKWWYRIDNKDTFILNGIHFKIFSYYDSLRSFNQENTGSKDDAISKTKDILASVVTLAEKTIHYFNEHKNGILTEEALLQEIESLIPEINEYFFKSHNLEIPPDEIRDWSQACVVLIGTIYDFTLFYNKKYLSQRTPENRRACMEMTIKQYYSDLEKVRKLEEKL</sequence>
<dbReference type="InterPro" id="IPR052039">
    <property type="entry name" value="Caspase-related_regulators"/>
</dbReference>
<accession>A0A3M8C954</accession>
<gene>
    <name evidence="2" type="ORF">EDM58_22120</name>
</gene>
<dbReference type="Gene3D" id="3.40.50.1460">
    <property type="match status" value="1"/>
</dbReference>